<evidence type="ECO:0000313" key="2">
    <source>
        <dbReference type="Proteomes" id="UP000574390"/>
    </source>
</evidence>
<protein>
    <submittedName>
        <fullName evidence="1">Uncharacterized protein</fullName>
    </submittedName>
</protein>
<organism evidence="1 2">
    <name type="scientific">Perkinsus olseni</name>
    <name type="common">Perkinsus atlanticus</name>
    <dbReference type="NCBI Taxonomy" id="32597"/>
    <lineage>
        <taxon>Eukaryota</taxon>
        <taxon>Sar</taxon>
        <taxon>Alveolata</taxon>
        <taxon>Perkinsozoa</taxon>
        <taxon>Perkinsea</taxon>
        <taxon>Perkinsida</taxon>
        <taxon>Perkinsidae</taxon>
        <taxon>Perkinsus</taxon>
    </lineage>
</organism>
<dbReference type="Proteomes" id="UP000574390">
    <property type="component" value="Unassembled WGS sequence"/>
</dbReference>
<proteinExistence type="predicted"/>
<dbReference type="EMBL" id="JABANM010021944">
    <property type="protein sequence ID" value="KAF4720396.1"/>
    <property type="molecule type" value="Genomic_DNA"/>
</dbReference>
<accession>A0A7J6RJU8</accession>
<name>A0A7J6RJU8_PEROL</name>
<reference evidence="1 2" key="1">
    <citation type="submission" date="2020-04" db="EMBL/GenBank/DDBJ databases">
        <title>Perkinsus olseni comparative genomics.</title>
        <authorList>
            <person name="Bogema D.R."/>
        </authorList>
    </citation>
    <scope>NUCLEOTIDE SEQUENCE [LARGE SCALE GENOMIC DNA]</scope>
    <source>
        <strain evidence="1">ATCC PRA-205</strain>
    </source>
</reference>
<evidence type="ECO:0000313" key="1">
    <source>
        <dbReference type="EMBL" id="KAF4720396.1"/>
    </source>
</evidence>
<comment type="caution">
    <text evidence="1">The sequence shown here is derived from an EMBL/GenBank/DDBJ whole genome shotgun (WGS) entry which is preliminary data.</text>
</comment>
<sequence length="143" mass="15816">RAMATCEMNNLVKAVWESRDRPVEGEAENNEKKSRVDMLLNVAYSHLLGVMATLPSVVVECACTEPQHQVPTFAILLRALAAELMTGNSDPKGDNREMNILARVTGRRISQSELSHELGEVWYAHKTAGEDDETALEHLTEVG</sequence>
<gene>
    <name evidence="1" type="ORF">FOZ62_017719</name>
</gene>
<dbReference type="AlphaFoldDB" id="A0A7J6RJU8"/>
<feature type="non-terminal residue" evidence="1">
    <location>
        <position position="1"/>
    </location>
</feature>
<feature type="non-terminal residue" evidence="1">
    <location>
        <position position="143"/>
    </location>
</feature>